<feature type="transmembrane region" description="Helical" evidence="3">
    <location>
        <begin position="265"/>
        <end position="289"/>
    </location>
</feature>
<reference evidence="4 5" key="1">
    <citation type="submission" date="2021-02" db="EMBL/GenBank/DDBJ databases">
        <authorList>
            <person name="Jung H.S."/>
            <person name="Chun B.H."/>
            <person name="Jeon C.O."/>
        </authorList>
    </citation>
    <scope>NUCLEOTIDE SEQUENCE [LARGE SCALE GENOMIC DNA]</scope>
    <source>
        <strain evidence="4 5">LMG 25203</strain>
    </source>
</reference>
<keyword evidence="3" id="KW-0812">Transmembrane</keyword>
<keyword evidence="2" id="KW-0808">Transferase</keyword>
<keyword evidence="3" id="KW-0472">Membrane</keyword>
<dbReference type="PANTHER" id="PTHR11927:SF9">
    <property type="entry name" value="L-FUCOSYLTRANSFERASE"/>
    <property type="match status" value="1"/>
</dbReference>
<evidence type="ECO:0000313" key="5">
    <source>
        <dbReference type="Proteomes" id="UP000759529"/>
    </source>
</evidence>
<gene>
    <name evidence="4" type="ORF">H9X54_007875</name>
</gene>
<organism evidence="4 5">
    <name type="scientific">Flavobacterium macrobrachii</name>
    <dbReference type="NCBI Taxonomy" id="591204"/>
    <lineage>
        <taxon>Bacteria</taxon>
        <taxon>Pseudomonadati</taxon>
        <taxon>Bacteroidota</taxon>
        <taxon>Flavobacteriia</taxon>
        <taxon>Flavobacteriales</taxon>
        <taxon>Flavobacteriaceae</taxon>
        <taxon>Flavobacterium</taxon>
    </lineage>
</organism>
<keyword evidence="3" id="KW-1133">Transmembrane helix</keyword>
<protein>
    <submittedName>
        <fullName evidence="4">Alpha-1,2-fucosyltransferase</fullName>
    </submittedName>
</protein>
<dbReference type="Pfam" id="PF01531">
    <property type="entry name" value="Glyco_transf_11"/>
    <property type="match status" value="1"/>
</dbReference>
<evidence type="ECO:0000256" key="3">
    <source>
        <dbReference type="SAM" id="Phobius"/>
    </source>
</evidence>
<sequence length="303" mass="36686">MLTFLRLGYKGNLGNHLFQIASIIGLAKTHNKKFCFPEWKYSEYFEYKFPEIDKSIEYETVNEKFFNFHEWDLGDGNYNINGWLQSEKYFDVKKVKEVFKFKSEFRENTLNRYKNIFNKKTIFVSVRRGDFVHNPNYFQLSFQYYILALVNNFPDLKERTIVFASDDIEYCKFHYSFLNNVVFLENVPPMEQMVIGIHCDDYVISNSTFSWWIAWLGETQNKRVYRPIKNLSGEFGRVNNDRDYFPERWIAFDEKENSLPLKINYILFTLKGNLFAAYIYLVFNIKFYWKKFKKKVKKIIEKQ</sequence>
<keyword evidence="5" id="KW-1185">Reference proteome</keyword>
<dbReference type="RefSeq" id="WP_187657769.1">
    <property type="nucleotide sequence ID" value="NZ_JACSOD020000472.1"/>
</dbReference>
<comment type="caution">
    <text evidence="4">The sequence shown here is derived from an EMBL/GenBank/DDBJ whole genome shotgun (WGS) entry which is preliminary data.</text>
</comment>
<dbReference type="Proteomes" id="UP000759529">
    <property type="component" value="Unassembled WGS sequence"/>
</dbReference>
<evidence type="ECO:0000313" key="4">
    <source>
        <dbReference type="EMBL" id="MBM6499218.1"/>
    </source>
</evidence>
<evidence type="ECO:0000256" key="2">
    <source>
        <dbReference type="ARBA" id="ARBA00022679"/>
    </source>
</evidence>
<dbReference type="InterPro" id="IPR002516">
    <property type="entry name" value="Glyco_trans_11"/>
</dbReference>
<keyword evidence="1" id="KW-0328">Glycosyltransferase</keyword>
<dbReference type="EMBL" id="JACSOD020000472">
    <property type="protein sequence ID" value="MBM6499218.1"/>
    <property type="molecule type" value="Genomic_DNA"/>
</dbReference>
<proteinExistence type="predicted"/>
<accession>A0ABS2CW79</accession>
<name>A0ABS2CW79_9FLAO</name>
<dbReference type="CDD" id="cd11301">
    <property type="entry name" value="Fut1_Fut2_like"/>
    <property type="match status" value="1"/>
</dbReference>
<evidence type="ECO:0000256" key="1">
    <source>
        <dbReference type="ARBA" id="ARBA00022676"/>
    </source>
</evidence>
<dbReference type="PANTHER" id="PTHR11927">
    <property type="entry name" value="GALACTOSIDE 2-L-FUCOSYLTRANSFERASE"/>
    <property type="match status" value="1"/>
</dbReference>